<reference evidence="1 2" key="1">
    <citation type="submission" date="2020-05" db="EMBL/GenBank/DDBJ databases">
        <title>Azospirillum oleiclasticum sp. nov, a nitrogen-fixing and heavy crude oil-emulsifying bacterium isolated from the crude oil of Yumen Oilfield.</title>
        <authorList>
            <person name="Wu D."/>
            <person name="Cai M."/>
            <person name="Zhang X."/>
        </authorList>
    </citation>
    <scope>NUCLEOTIDE SEQUENCE [LARGE SCALE GENOMIC DNA]</scope>
    <source>
        <strain evidence="1 2">ROY-1-1-2</strain>
    </source>
</reference>
<dbReference type="Proteomes" id="UP000584642">
    <property type="component" value="Unassembled WGS sequence"/>
</dbReference>
<evidence type="ECO:0000313" key="2">
    <source>
        <dbReference type="Proteomes" id="UP000584642"/>
    </source>
</evidence>
<keyword evidence="2" id="KW-1185">Reference proteome</keyword>
<proteinExistence type="predicted"/>
<protein>
    <submittedName>
        <fullName evidence="1">Uncharacterized protein</fullName>
    </submittedName>
</protein>
<dbReference type="EMBL" id="JABFDB010000008">
    <property type="protein sequence ID" value="NYZ20456.1"/>
    <property type="molecule type" value="Genomic_DNA"/>
</dbReference>
<dbReference type="RefSeq" id="WP_180282234.1">
    <property type="nucleotide sequence ID" value="NZ_JABFDB010000008.1"/>
</dbReference>
<comment type="caution">
    <text evidence="1">The sequence shown here is derived from an EMBL/GenBank/DDBJ whole genome shotgun (WGS) entry which is preliminary data.</text>
</comment>
<name>A0ABX2T810_9PROT</name>
<accession>A0ABX2T810</accession>
<evidence type="ECO:0000313" key="1">
    <source>
        <dbReference type="EMBL" id="NYZ20456.1"/>
    </source>
</evidence>
<organism evidence="1 2">
    <name type="scientific">Azospirillum oleiclasticum</name>
    <dbReference type="NCBI Taxonomy" id="2735135"/>
    <lineage>
        <taxon>Bacteria</taxon>
        <taxon>Pseudomonadati</taxon>
        <taxon>Pseudomonadota</taxon>
        <taxon>Alphaproteobacteria</taxon>
        <taxon>Rhodospirillales</taxon>
        <taxon>Azospirillaceae</taxon>
        <taxon>Azospirillum</taxon>
    </lineage>
</organism>
<gene>
    <name evidence="1" type="ORF">HND93_12100</name>
</gene>
<sequence length="266" mass="30110">MIVTRRKKDQLYKDEVDLESRLAERLKLRRMGLGRKKKKVSYAKFFMTDPADVGMVEEEPMEDLDDDTWEPPARSYNINMRLTTGLFRMTCRMINLIAFNQAMTKERSQLITGVAGREPCCDVMGIAINGKGKVSAAHYASSVGKWPDLLISKKTKDPKQKPEWCHLIADSLGGPTAADNLVAASYGANTYMAVIEALLKGHTALRVTVKAYCSADHFAELIVYKIDYNHHSISFDIDGRNYNFTIDDMKDVQDKLNAWLKQHKVP</sequence>